<dbReference type="Proteomes" id="UP000241890">
    <property type="component" value="Unassembled WGS sequence"/>
</dbReference>
<comment type="caution">
    <text evidence="4">The sequence shown here is derived from an EMBL/GenBank/DDBJ whole genome shotgun (WGS) entry which is preliminary data.</text>
</comment>
<dbReference type="CDD" id="cd00201">
    <property type="entry name" value="WW"/>
    <property type="match status" value="1"/>
</dbReference>
<protein>
    <submittedName>
        <fullName evidence="4">Rho guanine nucleotide exchange factor, putative</fullName>
    </submittedName>
</protein>
<keyword evidence="5" id="KW-1185">Reference proteome</keyword>
<gene>
    <name evidence="4" type="ORF">FCC1311_029412</name>
</gene>
<dbReference type="Pfam" id="PF00397">
    <property type="entry name" value="WW"/>
    <property type="match status" value="1"/>
</dbReference>
<dbReference type="Gene3D" id="2.30.30.140">
    <property type="match status" value="1"/>
</dbReference>
<dbReference type="SMART" id="SM00325">
    <property type="entry name" value="RhoGEF"/>
    <property type="match status" value="1"/>
</dbReference>
<dbReference type="EMBL" id="BEYU01000022">
    <property type="protein sequence ID" value="GBG26720.1"/>
    <property type="molecule type" value="Genomic_DNA"/>
</dbReference>
<dbReference type="Gene3D" id="1.20.900.10">
    <property type="entry name" value="Dbl homology (DH) domain"/>
    <property type="match status" value="1"/>
</dbReference>
<dbReference type="InterPro" id="IPR035899">
    <property type="entry name" value="DBL_dom_sf"/>
</dbReference>
<feature type="domain" description="WW" evidence="3">
    <location>
        <begin position="594"/>
        <end position="615"/>
    </location>
</feature>
<dbReference type="OrthoDB" id="1594986at2759"/>
<feature type="region of interest" description="Disordered" evidence="1">
    <location>
        <begin position="219"/>
        <end position="248"/>
    </location>
</feature>
<dbReference type="CDD" id="cd00160">
    <property type="entry name" value="RhoGEF"/>
    <property type="match status" value="1"/>
</dbReference>
<dbReference type="GO" id="GO:0005085">
    <property type="term" value="F:guanyl-nucleotide exchange factor activity"/>
    <property type="evidence" value="ECO:0007669"/>
    <property type="project" value="InterPro"/>
</dbReference>
<organism evidence="4 5">
    <name type="scientific">Hondaea fermentalgiana</name>
    <dbReference type="NCBI Taxonomy" id="2315210"/>
    <lineage>
        <taxon>Eukaryota</taxon>
        <taxon>Sar</taxon>
        <taxon>Stramenopiles</taxon>
        <taxon>Bigyra</taxon>
        <taxon>Labyrinthulomycetes</taxon>
        <taxon>Thraustochytrida</taxon>
        <taxon>Thraustochytriidae</taxon>
        <taxon>Hondaea</taxon>
    </lineage>
</organism>
<dbReference type="Gene3D" id="2.30.29.30">
    <property type="entry name" value="Pleckstrin-homology domain (PH domain)/Phosphotyrosine-binding domain (PTB)"/>
    <property type="match status" value="1"/>
</dbReference>
<dbReference type="Pfam" id="PF00621">
    <property type="entry name" value="RhoGEF"/>
    <property type="match status" value="1"/>
</dbReference>
<dbReference type="InterPro" id="IPR011993">
    <property type="entry name" value="PH-like_dom_sf"/>
</dbReference>
<evidence type="ECO:0000259" key="3">
    <source>
        <dbReference type="PROSITE" id="PS50020"/>
    </source>
</evidence>
<proteinExistence type="predicted"/>
<sequence length="615" mass="70330">MAASRYGADLSQARGIDVREQINQGFVRSELGTVADDKASRIYEAPEISPPLLERHATTAVNNYLAAISCFLRAVPTVKDTRSKKLLREHVNRLLRRLEGMRALVKEAQRLHALNGGEPVRLAPHEKINYLPGADFDPSRYRSEFDDELAAAFDELTEEETEPPLRPEPEPIDASNMYAVGADVQVFDPDSRRWQDAVVSGHDATQKYRVRFADGVEEHNVDASRVRAPRPPSPSPPPSTSSGFDLSDLPEAEIPRFEVMSEIIESERTYVLDLDNLVQFYVKALQNPAHWGGQKQQSETWFSQKTLNEQEAKEIFCNITDIAAMNSEFLGELETAFSHIQVDQSLATVFVQYAPRFELYTEFVVGFQEAQETIEKMRKERMGFRSADEAAERASVAPLKTLMRRPVDRIKEYTELLRKLQERTDPSHPSTSDIMAALDIFQRVEAYMNRALDMRANQKHVREIEGTFQPRLGLAHPKRVWLYDGKLERMEKKGPKKWKFWLFNDIIICGRESEWLARGYYRHEGTLQLRSFGSDPNYGPLAISVRGKDGDVWVLLCPDHIAKTEWLAKFALCPGVFNQDQRRVQNGEPLTDPESGKMYYFNESLSKTQWEKPTQ</sequence>
<dbReference type="PROSITE" id="PS50020">
    <property type="entry name" value="WW_DOMAIN_2"/>
    <property type="match status" value="1"/>
</dbReference>
<dbReference type="AlphaFoldDB" id="A0A2R5G6V4"/>
<evidence type="ECO:0000313" key="5">
    <source>
        <dbReference type="Proteomes" id="UP000241890"/>
    </source>
</evidence>
<dbReference type="CDD" id="cd04508">
    <property type="entry name" value="Tudor_SF"/>
    <property type="match status" value="1"/>
</dbReference>
<dbReference type="PANTHER" id="PTHR12673:SF159">
    <property type="entry name" value="LD03170P"/>
    <property type="match status" value="1"/>
</dbReference>
<evidence type="ECO:0000313" key="4">
    <source>
        <dbReference type="EMBL" id="GBG26720.1"/>
    </source>
</evidence>
<dbReference type="InterPro" id="IPR051092">
    <property type="entry name" value="FYVE_RhoGEF_PH"/>
</dbReference>
<dbReference type="GO" id="GO:0005737">
    <property type="term" value="C:cytoplasm"/>
    <property type="evidence" value="ECO:0007669"/>
    <property type="project" value="TreeGrafter"/>
</dbReference>
<dbReference type="InterPro" id="IPR002999">
    <property type="entry name" value="Tudor"/>
</dbReference>
<evidence type="ECO:0000256" key="1">
    <source>
        <dbReference type="SAM" id="MobiDB-lite"/>
    </source>
</evidence>
<dbReference type="InterPro" id="IPR000219">
    <property type="entry name" value="DH_dom"/>
</dbReference>
<feature type="domain" description="DH" evidence="2">
    <location>
        <begin position="255"/>
        <end position="451"/>
    </location>
</feature>
<reference evidence="4 5" key="1">
    <citation type="submission" date="2017-12" db="EMBL/GenBank/DDBJ databases">
        <title>Sequencing, de novo assembly and annotation of complete genome of a new Thraustochytrid species, strain FCC1311.</title>
        <authorList>
            <person name="Sedici K."/>
            <person name="Godart F."/>
            <person name="Aiese Cigliano R."/>
            <person name="Sanseverino W."/>
            <person name="Barakat M."/>
            <person name="Ortet P."/>
            <person name="Marechal E."/>
            <person name="Cagnac O."/>
            <person name="Amato A."/>
        </authorList>
    </citation>
    <scope>NUCLEOTIDE SEQUENCE [LARGE SCALE GENOMIC DNA]</scope>
</reference>
<feature type="compositionally biased region" description="Pro residues" evidence="1">
    <location>
        <begin position="229"/>
        <end position="239"/>
    </location>
</feature>
<name>A0A2R5G6V4_9STRA</name>
<dbReference type="SUPFAM" id="SSF50729">
    <property type="entry name" value="PH domain-like"/>
    <property type="match status" value="1"/>
</dbReference>
<dbReference type="PROSITE" id="PS50010">
    <property type="entry name" value="DH_2"/>
    <property type="match status" value="1"/>
</dbReference>
<dbReference type="SUPFAM" id="SSF48065">
    <property type="entry name" value="DBL homology domain (DH-domain)"/>
    <property type="match status" value="1"/>
</dbReference>
<dbReference type="InParanoid" id="A0A2R5G6V4"/>
<dbReference type="InterPro" id="IPR001202">
    <property type="entry name" value="WW_dom"/>
</dbReference>
<dbReference type="PANTHER" id="PTHR12673">
    <property type="entry name" value="FACIOGENITAL DYSPLASIA PROTEIN"/>
    <property type="match status" value="1"/>
</dbReference>
<evidence type="ECO:0000259" key="2">
    <source>
        <dbReference type="PROSITE" id="PS50010"/>
    </source>
</evidence>
<dbReference type="SMART" id="SM00333">
    <property type="entry name" value="TUDOR"/>
    <property type="match status" value="1"/>
</dbReference>
<accession>A0A2R5G6V4</accession>